<dbReference type="PANTHER" id="PTHR42732:SF2">
    <property type="entry name" value="BETA-MANNOSIDASE"/>
    <property type="match status" value="1"/>
</dbReference>
<dbReference type="InterPro" id="IPR006104">
    <property type="entry name" value="Glyco_hydro_2_N"/>
</dbReference>
<dbReference type="SUPFAM" id="SSF49785">
    <property type="entry name" value="Galactose-binding domain-like"/>
    <property type="match status" value="1"/>
</dbReference>
<dbReference type="GO" id="GO:0016787">
    <property type="term" value="F:hydrolase activity"/>
    <property type="evidence" value="ECO:0007669"/>
    <property type="project" value="UniProtKB-KW"/>
</dbReference>
<dbReference type="InterPro" id="IPR051913">
    <property type="entry name" value="GH2_Domain-Containing"/>
</dbReference>
<feature type="domain" description="Glycosyl hydrolases family 2 sugar binding" evidence="7">
    <location>
        <begin position="104"/>
        <end position="177"/>
    </location>
</feature>
<gene>
    <name evidence="8" type="ORF">ACFOET_15830</name>
</gene>
<evidence type="ECO:0000259" key="5">
    <source>
        <dbReference type="Pfam" id="PF00703"/>
    </source>
</evidence>
<feature type="chain" id="PRO_5047224297" evidence="4">
    <location>
        <begin position="22"/>
        <end position="744"/>
    </location>
</feature>
<feature type="domain" description="Glycoside hydrolase family 2 catalytic" evidence="6">
    <location>
        <begin position="349"/>
        <end position="479"/>
    </location>
</feature>
<keyword evidence="9" id="KW-1185">Reference proteome</keyword>
<sequence length="744" mass="84272">MNKRMMLLAVSALCMGGGATAQEAKLNPVNMMTEWGEQVTPENAWREYPRPQLKRDQWVSLNGLWDYAIASRDAAKPEHFDGKILVPFAPESVLSGVQQAVTPEEKLWYRKTFHVADSWKGKTVLLHFDAVDWEAEVWLNGKKLGVHRGGNDPFHFDITSALKRGEQLLEVAVWDPTDTGTQPRGKQVLDPKGIWYTPVTGIWQSVWLEPVEKTHVTAILPEPDIDKGIVLLKNKVNGALGGEKLEIKVLDRGNTIAAATAAPNEPVSLAVPNARLWSPADPHLYRLEVRVVKGGRVLDRVESYFAMRKISKGKDALGYERMLLNNKPLFQYGPLDQGWWPDGLLTPPSEKAMLYDMEVLKEMGFNMLRKHIKVEPSRYYYYADSIGLLVWQDMVSGFATAEQEVQHVKANAEKDWDRPAASAEQFEAEWKAIMDHLRFFPSIVVWVPFNEGWGQYNTKRVVEWTMAYDPSRIVNGVSGWTDRGVGHMNDAHHYPGPGMEPASENPGRIIVLGEFGGLGWPMEEHLWNPGMRNWGYRTYYSEGELVKEYADLLHNLQPMIGRGLAAAVYTQTTDVEGEVNGLITYDRKRVKIVPHLMRILHEPLFRQPQQWQTAAEDSELAPQDLQVYRQKLSEAQLLAPDPAIFSVERGPVKFKKGQQGALLRVFTLDQPGEQLQLRLLAHADIRIFLNGKEVVSKFVNTRRHYDEINLSAFRDFLIDGKNTLLLEVSDARGPADVDVGLFVR</sequence>
<keyword evidence="2 8" id="KW-0378">Hydrolase</keyword>
<dbReference type="InterPro" id="IPR017853">
    <property type="entry name" value="GH"/>
</dbReference>
<protein>
    <submittedName>
        <fullName evidence="8">Glycoside hydrolase family 2 protein</fullName>
    </submittedName>
</protein>
<dbReference type="InterPro" id="IPR008979">
    <property type="entry name" value="Galactose-bd-like_sf"/>
</dbReference>
<evidence type="ECO:0000259" key="6">
    <source>
        <dbReference type="Pfam" id="PF02836"/>
    </source>
</evidence>
<evidence type="ECO:0000256" key="4">
    <source>
        <dbReference type="SAM" id="SignalP"/>
    </source>
</evidence>
<dbReference type="InterPro" id="IPR006103">
    <property type="entry name" value="Glyco_hydro_2_cat"/>
</dbReference>
<dbReference type="SUPFAM" id="SSF51445">
    <property type="entry name" value="(Trans)glycosidases"/>
    <property type="match status" value="1"/>
</dbReference>
<dbReference type="InterPro" id="IPR036156">
    <property type="entry name" value="Beta-gal/glucu_dom_sf"/>
</dbReference>
<accession>A0ABV7JLX6</accession>
<dbReference type="Pfam" id="PF02836">
    <property type="entry name" value="Glyco_hydro_2_C"/>
    <property type="match status" value="1"/>
</dbReference>
<dbReference type="RefSeq" id="WP_379024383.1">
    <property type="nucleotide sequence ID" value="NZ_JBHRTA010000038.1"/>
</dbReference>
<dbReference type="Gene3D" id="2.60.120.260">
    <property type="entry name" value="Galactose-binding domain-like"/>
    <property type="match status" value="2"/>
</dbReference>
<name>A0ABV7JLX6_9SPHI</name>
<dbReference type="SUPFAM" id="SSF49303">
    <property type="entry name" value="beta-Galactosidase/glucuronidase domain"/>
    <property type="match status" value="1"/>
</dbReference>
<dbReference type="Gene3D" id="2.60.40.10">
    <property type="entry name" value="Immunoglobulins"/>
    <property type="match status" value="1"/>
</dbReference>
<keyword evidence="4" id="KW-0732">Signal</keyword>
<dbReference type="Gene3D" id="3.20.20.80">
    <property type="entry name" value="Glycosidases"/>
    <property type="match status" value="1"/>
</dbReference>
<dbReference type="InterPro" id="IPR006102">
    <property type="entry name" value="Ig-like_GH2"/>
</dbReference>
<dbReference type="EMBL" id="JBHRTA010000038">
    <property type="protein sequence ID" value="MFC3199095.1"/>
    <property type="molecule type" value="Genomic_DNA"/>
</dbReference>
<evidence type="ECO:0000313" key="8">
    <source>
        <dbReference type="EMBL" id="MFC3199095.1"/>
    </source>
</evidence>
<comment type="similarity">
    <text evidence="1">Belongs to the glycosyl hydrolase 2 family.</text>
</comment>
<dbReference type="Pfam" id="PF02837">
    <property type="entry name" value="Glyco_hydro_2_N"/>
    <property type="match status" value="1"/>
</dbReference>
<reference evidence="9" key="1">
    <citation type="journal article" date="2019" name="Int. J. Syst. Evol. Microbiol.">
        <title>The Global Catalogue of Microorganisms (GCM) 10K type strain sequencing project: providing services to taxonomists for standard genome sequencing and annotation.</title>
        <authorList>
            <consortium name="The Broad Institute Genomics Platform"/>
            <consortium name="The Broad Institute Genome Sequencing Center for Infectious Disease"/>
            <person name="Wu L."/>
            <person name="Ma J."/>
        </authorList>
    </citation>
    <scope>NUCLEOTIDE SEQUENCE [LARGE SCALE GENOMIC DNA]</scope>
    <source>
        <strain evidence="9">KCTC 52416</strain>
    </source>
</reference>
<evidence type="ECO:0000256" key="3">
    <source>
        <dbReference type="ARBA" id="ARBA00023295"/>
    </source>
</evidence>
<dbReference type="Pfam" id="PF00703">
    <property type="entry name" value="Glyco_hydro_2"/>
    <property type="match status" value="1"/>
</dbReference>
<evidence type="ECO:0000259" key="7">
    <source>
        <dbReference type="Pfam" id="PF02837"/>
    </source>
</evidence>
<evidence type="ECO:0000256" key="1">
    <source>
        <dbReference type="ARBA" id="ARBA00007401"/>
    </source>
</evidence>
<organism evidence="8 9">
    <name type="scientific">Parapedobacter deserti</name>
    <dbReference type="NCBI Taxonomy" id="1912957"/>
    <lineage>
        <taxon>Bacteria</taxon>
        <taxon>Pseudomonadati</taxon>
        <taxon>Bacteroidota</taxon>
        <taxon>Sphingobacteriia</taxon>
        <taxon>Sphingobacteriales</taxon>
        <taxon>Sphingobacteriaceae</taxon>
        <taxon>Parapedobacter</taxon>
    </lineage>
</organism>
<dbReference type="InterPro" id="IPR013783">
    <property type="entry name" value="Ig-like_fold"/>
</dbReference>
<dbReference type="PANTHER" id="PTHR42732">
    <property type="entry name" value="BETA-GALACTOSIDASE"/>
    <property type="match status" value="1"/>
</dbReference>
<proteinExistence type="inferred from homology"/>
<feature type="signal peptide" evidence="4">
    <location>
        <begin position="1"/>
        <end position="21"/>
    </location>
</feature>
<dbReference type="Proteomes" id="UP001595526">
    <property type="component" value="Unassembled WGS sequence"/>
</dbReference>
<keyword evidence="3" id="KW-0326">Glycosidase</keyword>
<evidence type="ECO:0000313" key="9">
    <source>
        <dbReference type="Proteomes" id="UP001595526"/>
    </source>
</evidence>
<comment type="caution">
    <text evidence="8">The sequence shown here is derived from an EMBL/GenBank/DDBJ whole genome shotgun (WGS) entry which is preliminary data.</text>
</comment>
<evidence type="ECO:0000256" key="2">
    <source>
        <dbReference type="ARBA" id="ARBA00022801"/>
    </source>
</evidence>
<feature type="domain" description="Glycoside hydrolase family 2 immunoglobulin-like beta-sandwich" evidence="5">
    <location>
        <begin position="242"/>
        <end position="308"/>
    </location>
</feature>